<evidence type="ECO:0000313" key="2">
    <source>
        <dbReference type="Proteomes" id="UP000292702"/>
    </source>
</evidence>
<dbReference type="EMBL" id="RWJN01000567">
    <property type="protein sequence ID" value="TCD60627.1"/>
    <property type="molecule type" value="Genomic_DNA"/>
</dbReference>
<name>A0A4V2MV08_9APHY</name>
<dbReference type="Proteomes" id="UP000292702">
    <property type="component" value="Unassembled WGS sequence"/>
</dbReference>
<evidence type="ECO:0000313" key="1">
    <source>
        <dbReference type="EMBL" id="TCD60627.1"/>
    </source>
</evidence>
<keyword evidence="2" id="KW-1185">Reference proteome</keyword>
<dbReference type="AlphaFoldDB" id="A0A4V2MV08"/>
<dbReference type="OrthoDB" id="107110at2759"/>
<dbReference type="STRING" id="92696.A0A4V2MV08"/>
<reference evidence="1 2" key="1">
    <citation type="submission" date="2018-11" db="EMBL/GenBank/DDBJ databases">
        <title>Genome assembly of Steccherinum ochraceum LE-BIN_3174, the white-rot fungus of the Steccherinaceae family (The Residual Polyporoid clade, Polyporales, Basidiomycota).</title>
        <authorList>
            <person name="Fedorova T.V."/>
            <person name="Glazunova O.A."/>
            <person name="Landesman E.O."/>
            <person name="Moiseenko K.V."/>
            <person name="Psurtseva N.V."/>
            <person name="Savinova O.S."/>
            <person name="Shakhova N.V."/>
            <person name="Tyazhelova T.V."/>
            <person name="Vasina D.V."/>
        </authorList>
    </citation>
    <scope>NUCLEOTIDE SEQUENCE [LARGE SCALE GENOMIC DNA]</scope>
    <source>
        <strain evidence="1 2">LE-BIN_3174</strain>
    </source>
</reference>
<dbReference type="PANTHER" id="PTHR33266">
    <property type="entry name" value="CHROMOSOME 15, WHOLE GENOME SHOTGUN SEQUENCE"/>
    <property type="match status" value="1"/>
</dbReference>
<organism evidence="1 2">
    <name type="scientific">Steccherinum ochraceum</name>
    <dbReference type="NCBI Taxonomy" id="92696"/>
    <lineage>
        <taxon>Eukaryota</taxon>
        <taxon>Fungi</taxon>
        <taxon>Dikarya</taxon>
        <taxon>Basidiomycota</taxon>
        <taxon>Agaricomycotina</taxon>
        <taxon>Agaricomycetes</taxon>
        <taxon>Polyporales</taxon>
        <taxon>Steccherinaceae</taxon>
        <taxon>Steccherinum</taxon>
    </lineage>
</organism>
<proteinExistence type="predicted"/>
<accession>A0A4V2MV08</accession>
<comment type="caution">
    <text evidence="1">The sequence shown here is derived from an EMBL/GenBank/DDBJ whole genome shotgun (WGS) entry which is preliminary data.</text>
</comment>
<protein>
    <submittedName>
        <fullName evidence="1">Uncharacterized protein</fullName>
    </submittedName>
</protein>
<gene>
    <name evidence="1" type="ORF">EIP91_009758</name>
</gene>
<dbReference type="PANTHER" id="PTHR33266:SF1">
    <property type="entry name" value="F-BOX DOMAIN-CONTAINING PROTEIN"/>
    <property type="match status" value="1"/>
</dbReference>
<sequence length="374" mass="40842">MPPSAAIPFLGGGGGDPPASDLRAPIGDLLPLGSGRLVLSVPQHREYMRTGYGSEPIIAEAAARIMLKEDDLPKDASYWARVINSTLASGTFNKGPNGELAMRLLLTCAYDRAVKMENAPCDPIIQCDRPIMLITFLIALLGSSNADKVLDSVPSNQHHLPFEDRLSLRERFKDAKVRFTHFMRAGSPEVVKDQSMWPALVRGFAYQCCDGQKDIDIIIPILLNGNGKLDASNVSALAFQIKNTIHAANPYVDIASTRQDGINLFSKEDGRPYIAVTANLGVTKSEVIPAPSGQRDSNRIVNHARYAFTVNGCNTSSYPCITDVSPWNILLNKGKLLDEHPHGGDRLMCVRRMCDLVPEIHSEWAVPNKQGDAV</sequence>